<dbReference type="RefSeq" id="WP_226579337.1">
    <property type="nucleotide sequence ID" value="NZ_BLAY01000031.1"/>
</dbReference>
<protein>
    <recommendedName>
        <fullName evidence="3">PIN domain-containing protein</fullName>
    </recommendedName>
</protein>
<reference evidence="1" key="1">
    <citation type="submission" date="2019-10" db="EMBL/GenBank/DDBJ databases">
        <title>Draft genome sequece of Microseira wollei NIES-4236.</title>
        <authorList>
            <person name="Yamaguchi H."/>
            <person name="Suzuki S."/>
            <person name="Kawachi M."/>
        </authorList>
    </citation>
    <scope>NUCLEOTIDE SEQUENCE</scope>
    <source>
        <strain evidence="1">NIES-4236</strain>
    </source>
</reference>
<organism evidence="1 2">
    <name type="scientific">Microseira wollei NIES-4236</name>
    <dbReference type="NCBI Taxonomy" id="2530354"/>
    <lineage>
        <taxon>Bacteria</taxon>
        <taxon>Bacillati</taxon>
        <taxon>Cyanobacteriota</taxon>
        <taxon>Cyanophyceae</taxon>
        <taxon>Oscillatoriophycideae</taxon>
        <taxon>Aerosakkonematales</taxon>
        <taxon>Aerosakkonemataceae</taxon>
        <taxon>Microseira</taxon>
    </lineage>
</organism>
<sequence length="182" mass="20496">MHIVGSHILLDACCILNFSASGQLLAILKSIPAQVAVTQVVREQELKTLQRLEQEENDGATQFETAIEQNLLTVVDFESEDEAESFVNYSTILGDGESATCAIAVHRRWAIATDDKKAIAFFQRTAPYLQVLSTLEIIKHWSEEAALDAQTLRDLFNAVRLKGHYMPQKTHPLRSWWESLIN</sequence>
<dbReference type="AlphaFoldDB" id="A0AAV3XBE2"/>
<evidence type="ECO:0000313" key="2">
    <source>
        <dbReference type="Proteomes" id="UP001050975"/>
    </source>
</evidence>
<dbReference type="EMBL" id="BLAY01000031">
    <property type="protein sequence ID" value="GET37597.1"/>
    <property type="molecule type" value="Genomic_DNA"/>
</dbReference>
<evidence type="ECO:0000313" key="1">
    <source>
        <dbReference type="EMBL" id="GET37597.1"/>
    </source>
</evidence>
<dbReference type="Proteomes" id="UP001050975">
    <property type="component" value="Unassembled WGS sequence"/>
</dbReference>
<proteinExistence type="predicted"/>
<accession>A0AAV3XBE2</accession>
<name>A0AAV3XBE2_9CYAN</name>
<evidence type="ECO:0008006" key="3">
    <source>
        <dbReference type="Google" id="ProtNLM"/>
    </source>
</evidence>
<gene>
    <name evidence="1" type="ORF">MiSe_23510</name>
</gene>
<comment type="caution">
    <text evidence="1">The sequence shown here is derived from an EMBL/GenBank/DDBJ whole genome shotgun (WGS) entry which is preliminary data.</text>
</comment>
<keyword evidence="2" id="KW-1185">Reference proteome</keyword>